<dbReference type="PANTHER" id="PTHR47328:SF1">
    <property type="entry name" value="RUTC FAMILY PROTEIN YOAB"/>
    <property type="match status" value="1"/>
</dbReference>
<evidence type="ECO:0000313" key="3">
    <source>
        <dbReference type="EMBL" id="MQU41781.1"/>
    </source>
</evidence>
<name>A0A0J6I677_9PSED</name>
<reference evidence="4 5" key="1">
    <citation type="submission" date="2019-10" db="EMBL/GenBank/DDBJ databases">
        <title>Evaluation of single-gene subtyping targets for Pseudomonas.</title>
        <authorList>
            <person name="Reichler S.J."/>
            <person name="Orsi R.H."/>
            <person name="Wiedmann M."/>
            <person name="Martin N.H."/>
            <person name="Murphy S.I."/>
        </authorList>
    </citation>
    <scope>NUCLEOTIDE SEQUENCE [LARGE SCALE GENOMIC DNA]</scope>
    <source>
        <strain evidence="2 6">FSL R10-1637</strain>
        <strain evidence="3 5">FSL R10-1876</strain>
        <strain evidence="1 4">FSL R10-2932</strain>
    </source>
</reference>
<dbReference type="Gene3D" id="3.30.1330.40">
    <property type="entry name" value="RutC-like"/>
    <property type="match status" value="1"/>
</dbReference>
<dbReference type="STRING" id="1608996.TU84_19605"/>
<dbReference type="PANTHER" id="PTHR47328">
    <property type="match status" value="1"/>
</dbReference>
<dbReference type="RefSeq" id="WP_048371995.1">
    <property type="nucleotide sequence ID" value="NZ_CAUQEU010000005.1"/>
</dbReference>
<protein>
    <submittedName>
        <fullName evidence="3">RidA family protein</fullName>
    </submittedName>
</protein>
<proteinExistence type="predicted"/>
<sequence length="119" mass="12829">MTITRLQPNPGLLSHALVHNGIVYITGQVPADRTQDVAGQTAQVLARIDALLAEAGSDKSHILFAQIWLKHAVQDFAAMNAVWREWIPQDALPARATVEANMAADNILVEIALQAAVKA</sequence>
<dbReference type="EMBL" id="WIWF01000123">
    <property type="protein sequence ID" value="MQT77026.1"/>
    <property type="molecule type" value="Genomic_DNA"/>
</dbReference>
<evidence type="ECO:0000313" key="5">
    <source>
        <dbReference type="Proteomes" id="UP000466863"/>
    </source>
</evidence>
<dbReference type="SUPFAM" id="SSF55298">
    <property type="entry name" value="YjgF-like"/>
    <property type="match status" value="1"/>
</dbReference>
<dbReference type="InterPro" id="IPR035959">
    <property type="entry name" value="RutC-like_sf"/>
</dbReference>
<dbReference type="AlphaFoldDB" id="A0A0J6I677"/>
<evidence type="ECO:0000313" key="6">
    <source>
        <dbReference type="Proteomes" id="UP000478064"/>
    </source>
</evidence>
<accession>A0A0J6I677</accession>
<gene>
    <name evidence="2" type="ORF">GHO27_05370</name>
    <name evidence="3" type="ORF">GHO28_04540</name>
    <name evidence="1" type="ORF">GHO37_22425</name>
</gene>
<dbReference type="Proteomes" id="UP000466863">
    <property type="component" value="Unassembled WGS sequence"/>
</dbReference>
<dbReference type="EMBL" id="WIVU01000006">
    <property type="protein sequence ID" value="MQU05109.1"/>
    <property type="molecule type" value="Genomic_DNA"/>
</dbReference>
<evidence type="ECO:0000313" key="4">
    <source>
        <dbReference type="Proteomes" id="UP000447574"/>
    </source>
</evidence>
<dbReference type="OrthoDB" id="6899345at2"/>
<dbReference type="Proteomes" id="UP000447574">
    <property type="component" value="Unassembled WGS sequence"/>
</dbReference>
<evidence type="ECO:0000313" key="1">
    <source>
        <dbReference type="EMBL" id="MQT77026.1"/>
    </source>
</evidence>
<dbReference type="Proteomes" id="UP000478064">
    <property type="component" value="Unassembled WGS sequence"/>
</dbReference>
<dbReference type="InterPro" id="IPR006175">
    <property type="entry name" value="YjgF/YER057c/UK114"/>
</dbReference>
<organism evidence="3 5">
    <name type="scientific">Pseudomonas helleri</name>
    <dbReference type="NCBI Taxonomy" id="1608996"/>
    <lineage>
        <taxon>Bacteria</taxon>
        <taxon>Pseudomonadati</taxon>
        <taxon>Pseudomonadota</taxon>
        <taxon>Gammaproteobacteria</taxon>
        <taxon>Pseudomonadales</taxon>
        <taxon>Pseudomonadaceae</taxon>
        <taxon>Pseudomonas</taxon>
    </lineage>
</organism>
<dbReference type="CDD" id="cd06150">
    <property type="entry name" value="YjgF_YER057c_UK114_like_2"/>
    <property type="match status" value="1"/>
</dbReference>
<dbReference type="InterPro" id="IPR035709">
    <property type="entry name" value="YoaB-like"/>
</dbReference>
<comment type="caution">
    <text evidence="3">The sequence shown here is derived from an EMBL/GenBank/DDBJ whole genome shotgun (WGS) entry which is preliminary data.</text>
</comment>
<dbReference type="EMBL" id="WIVV01000012">
    <property type="protein sequence ID" value="MQU41781.1"/>
    <property type="molecule type" value="Genomic_DNA"/>
</dbReference>
<evidence type="ECO:0000313" key="2">
    <source>
        <dbReference type="EMBL" id="MQU05109.1"/>
    </source>
</evidence>
<dbReference type="Pfam" id="PF01042">
    <property type="entry name" value="Ribonuc_L-PSP"/>
    <property type="match status" value="1"/>
</dbReference>